<dbReference type="InterPro" id="IPR051686">
    <property type="entry name" value="Lipoprotein_DolP"/>
</dbReference>
<proteinExistence type="predicted"/>
<dbReference type="PANTHER" id="PTHR34606">
    <property type="entry name" value="BON DOMAIN-CONTAINING PROTEIN"/>
    <property type="match status" value="1"/>
</dbReference>
<feature type="compositionally biased region" description="Low complexity" evidence="1">
    <location>
        <begin position="29"/>
        <end position="47"/>
    </location>
</feature>
<name>A0A1X6ZYV2_9RHOB</name>
<evidence type="ECO:0000259" key="2">
    <source>
        <dbReference type="PROSITE" id="PS50914"/>
    </source>
</evidence>
<evidence type="ECO:0000313" key="4">
    <source>
        <dbReference type="Proteomes" id="UP000193570"/>
    </source>
</evidence>
<dbReference type="InterPro" id="IPR007055">
    <property type="entry name" value="BON_dom"/>
</dbReference>
<dbReference type="EMBL" id="FWFK01000006">
    <property type="protein sequence ID" value="SLN65712.1"/>
    <property type="molecule type" value="Genomic_DNA"/>
</dbReference>
<dbReference type="Proteomes" id="UP000193570">
    <property type="component" value="Unassembled WGS sequence"/>
</dbReference>
<sequence>MSRRPMFRAWSDQHSDPETERGFHEHRSGTAAPYGAGPHHHGSAAPHDCPPRRHPDDDIGHERDLERLREIERERAARRDPRLPPDPWPGPEMPSETVAWPWADPLAPGPARTHDRPMLARARDEIASWIGGDAAAERRAEDFSGVGPRNYKRSDSRIAEDVNDDLTGDPTLDASDIEVTVRDCEVTLDGHVRSRRDKRRAEDWADHVIGVVHVQNNLRIRDSSDGSQMSAPGSTP</sequence>
<dbReference type="InterPro" id="IPR014004">
    <property type="entry name" value="Transpt-assoc_nodulatn_dom_bac"/>
</dbReference>
<keyword evidence="4" id="KW-1185">Reference proteome</keyword>
<reference evidence="3 4" key="1">
    <citation type="submission" date="2017-03" db="EMBL/GenBank/DDBJ databases">
        <authorList>
            <person name="Afonso C.L."/>
            <person name="Miller P.J."/>
            <person name="Scott M.A."/>
            <person name="Spackman E."/>
            <person name="Goraichik I."/>
            <person name="Dimitrov K.M."/>
            <person name="Suarez D.L."/>
            <person name="Swayne D.E."/>
        </authorList>
    </citation>
    <scope>NUCLEOTIDE SEQUENCE [LARGE SCALE GENOMIC DNA]</scope>
    <source>
        <strain evidence="3 4">CECT 8625</strain>
    </source>
</reference>
<organism evidence="3 4">
    <name type="scientific">Roseivivax jejudonensis</name>
    <dbReference type="NCBI Taxonomy" id="1529041"/>
    <lineage>
        <taxon>Bacteria</taxon>
        <taxon>Pseudomonadati</taxon>
        <taxon>Pseudomonadota</taxon>
        <taxon>Alphaproteobacteria</taxon>
        <taxon>Rhodobacterales</taxon>
        <taxon>Roseobacteraceae</taxon>
        <taxon>Roseivivax</taxon>
    </lineage>
</organism>
<feature type="domain" description="BON" evidence="2">
    <location>
        <begin position="154"/>
        <end position="222"/>
    </location>
</feature>
<gene>
    <name evidence="3" type="ORF">ROJ8625_03359</name>
</gene>
<dbReference type="SMART" id="SM00749">
    <property type="entry name" value="BON"/>
    <property type="match status" value="1"/>
</dbReference>
<evidence type="ECO:0000256" key="1">
    <source>
        <dbReference type="SAM" id="MobiDB-lite"/>
    </source>
</evidence>
<feature type="region of interest" description="Disordered" evidence="1">
    <location>
        <begin position="1"/>
        <end position="114"/>
    </location>
</feature>
<dbReference type="Gene3D" id="3.30.1340.30">
    <property type="match status" value="1"/>
</dbReference>
<dbReference type="AlphaFoldDB" id="A0A1X6ZYV2"/>
<dbReference type="RefSeq" id="WP_234984298.1">
    <property type="nucleotide sequence ID" value="NZ_FWFK01000006.1"/>
</dbReference>
<feature type="compositionally biased region" description="Basic and acidic residues" evidence="1">
    <location>
        <begin position="11"/>
        <end position="28"/>
    </location>
</feature>
<feature type="compositionally biased region" description="Basic and acidic residues" evidence="1">
    <location>
        <begin position="49"/>
        <end position="83"/>
    </location>
</feature>
<feature type="region of interest" description="Disordered" evidence="1">
    <location>
        <begin position="136"/>
        <end position="156"/>
    </location>
</feature>
<dbReference type="Pfam" id="PF04972">
    <property type="entry name" value="BON"/>
    <property type="match status" value="1"/>
</dbReference>
<accession>A0A1X6ZYV2</accession>
<protein>
    <submittedName>
        <fullName evidence="3">Periplasmic protein</fullName>
    </submittedName>
</protein>
<evidence type="ECO:0000313" key="3">
    <source>
        <dbReference type="EMBL" id="SLN65712.1"/>
    </source>
</evidence>
<dbReference type="PANTHER" id="PTHR34606:SF15">
    <property type="entry name" value="BON DOMAIN-CONTAINING PROTEIN"/>
    <property type="match status" value="1"/>
</dbReference>
<dbReference type="PROSITE" id="PS50914">
    <property type="entry name" value="BON"/>
    <property type="match status" value="1"/>
</dbReference>